<name>A0A1J0I2K8_9CAUD</name>
<dbReference type="RefSeq" id="YP_009325374.1">
    <property type="nucleotide sequence ID" value="NC_029015.2"/>
</dbReference>
<evidence type="ECO:0000313" key="2">
    <source>
        <dbReference type="Proteomes" id="UP000201962"/>
    </source>
</evidence>
<protein>
    <submittedName>
        <fullName evidence="1">Uncharacterized protein</fullName>
    </submittedName>
</protein>
<sequence>MMGYIVATRARMNNAPSLLQVADNPYSSHRPAIAAMIFAVIKLARQIHGH</sequence>
<dbReference type="EMBL" id="KT630645">
    <property type="protein sequence ID" value="APC62524.1"/>
    <property type="molecule type" value="Genomic_DNA"/>
</dbReference>
<proteinExistence type="predicted"/>
<evidence type="ECO:0000313" key="1">
    <source>
        <dbReference type="EMBL" id="APC62524.1"/>
    </source>
</evidence>
<accession>A0A1J0I2K8</accession>
<organism evidence="1 2">
    <name type="scientific">Salmonella phage SEN4</name>
    <dbReference type="NCBI Taxonomy" id="1647465"/>
    <lineage>
        <taxon>Viruses</taxon>
        <taxon>Duplodnaviria</taxon>
        <taxon>Heunggongvirae</taxon>
        <taxon>Uroviricota</taxon>
        <taxon>Caudoviricetes</taxon>
        <taxon>Peduoviridae</taxon>
        <taxon>Senquatrovirus</taxon>
        <taxon>Senquatrovirus SEN4</taxon>
    </lineage>
</organism>
<keyword evidence="2" id="KW-1185">Reference proteome</keyword>
<gene>
    <name evidence="1" type="ORF">SEN4_27</name>
</gene>
<dbReference type="GeneID" id="26644651"/>
<dbReference type="KEGG" id="vg:26644651"/>
<dbReference type="Proteomes" id="UP000201962">
    <property type="component" value="Segment"/>
</dbReference>
<reference evidence="1 2" key="1">
    <citation type="submission" date="2016-11" db="EMBL/GenBank/DDBJ databases">
        <title>Phages of Salmonella enterica subsp. salamae and subsp. diarizonae: novel phages with a mosaic genome structure and activity against pathogenic S. enterica subsp. enterica isolates.</title>
        <authorList>
            <person name="Pastekova L."/>
            <person name="Bosak J."/>
            <person name="Dedicova D."/>
            <person name="Benada O."/>
            <person name="Smarda J."/>
            <person name="Smajs D."/>
        </authorList>
    </citation>
    <scope>NUCLEOTIDE SEQUENCE [LARGE SCALE GENOMIC DNA]</scope>
    <source>
        <strain evidence="1">SEN4</strain>
    </source>
</reference>